<name>A0AAD6RRH6_9ROSI</name>
<dbReference type="Proteomes" id="UP001164929">
    <property type="component" value="Chromosome 1"/>
</dbReference>
<dbReference type="EMBL" id="JAQIZT010000001">
    <property type="protein sequence ID" value="KAJ7013789.1"/>
    <property type="molecule type" value="Genomic_DNA"/>
</dbReference>
<evidence type="ECO:0000313" key="1">
    <source>
        <dbReference type="EMBL" id="KAJ7013789.1"/>
    </source>
</evidence>
<evidence type="ECO:0000313" key="2">
    <source>
        <dbReference type="Proteomes" id="UP001164929"/>
    </source>
</evidence>
<keyword evidence="2" id="KW-1185">Reference proteome</keyword>
<dbReference type="AlphaFoldDB" id="A0AAD6RRH6"/>
<organism evidence="1 2">
    <name type="scientific">Populus alba x Populus x berolinensis</name>
    <dbReference type="NCBI Taxonomy" id="444605"/>
    <lineage>
        <taxon>Eukaryota</taxon>
        <taxon>Viridiplantae</taxon>
        <taxon>Streptophyta</taxon>
        <taxon>Embryophyta</taxon>
        <taxon>Tracheophyta</taxon>
        <taxon>Spermatophyta</taxon>
        <taxon>Magnoliopsida</taxon>
        <taxon>eudicotyledons</taxon>
        <taxon>Gunneridae</taxon>
        <taxon>Pentapetalae</taxon>
        <taxon>rosids</taxon>
        <taxon>fabids</taxon>
        <taxon>Malpighiales</taxon>
        <taxon>Salicaceae</taxon>
        <taxon>Saliceae</taxon>
        <taxon>Populus</taxon>
    </lineage>
</organism>
<accession>A0AAD6RRH6</accession>
<proteinExistence type="predicted"/>
<comment type="caution">
    <text evidence="1">The sequence shown here is derived from an EMBL/GenBank/DDBJ whole genome shotgun (WGS) entry which is preliminary data.</text>
</comment>
<protein>
    <submittedName>
        <fullName evidence="1">Uncharacterized protein</fullName>
    </submittedName>
</protein>
<reference evidence="1 2" key="1">
    <citation type="journal article" date="2023" name="Mol. Ecol. Resour.">
        <title>Chromosome-level genome assembly of a triploid poplar Populus alba 'Berolinensis'.</title>
        <authorList>
            <person name="Chen S."/>
            <person name="Yu Y."/>
            <person name="Wang X."/>
            <person name="Wang S."/>
            <person name="Zhang T."/>
            <person name="Zhou Y."/>
            <person name="He R."/>
            <person name="Meng N."/>
            <person name="Wang Y."/>
            <person name="Liu W."/>
            <person name="Liu Z."/>
            <person name="Liu J."/>
            <person name="Guo Q."/>
            <person name="Huang H."/>
            <person name="Sederoff R.R."/>
            <person name="Wang G."/>
            <person name="Qu G."/>
            <person name="Chen S."/>
        </authorList>
    </citation>
    <scope>NUCLEOTIDE SEQUENCE [LARGE SCALE GENOMIC DNA]</scope>
    <source>
        <strain evidence="1">SC-2020</strain>
    </source>
</reference>
<sequence length="69" mass="7936">MMLWRSDWKAWADVIKLLKRLEKKMTILVVSHDPNYQTCSQSPASVLKVLGALRHKGFLEPRCKAQALV</sequence>
<gene>
    <name evidence="1" type="ORF">NC653_003431</name>
</gene>